<sequence length="75" mass="8938">MDNKPKEDKLMVITLDNSNPKSKIYWKEEDYNIFKKMCDDLITKYFGDTINYPLDMLTLETEEKVEPNQKTLEIS</sequence>
<name>A0AAE7RZB3_9CAUD</name>
<evidence type="ECO:0000313" key="1">
    <source>
        <dbReference type="EMBL" id="QWM90708.1"/>
    </source>
</evidence>
<protein>
    <submittedName>
        <fullName evidence="1">Uncharacterized protein</fullName>
    </submittedName>
</protein>
<dbReference type="RefSeq" id="YP_010509648.1">
    <property type="nucleotide sequence ID" value="NC_067210.1"/>
</dbReference>
<keyword evidence="2" id="KW-1185">Reference proteome</keyword>
<gene>
    <name evidence="1" type="primary">gp_72737</name>
</gene>
<dbReference type="KEGG" id="vg:75687135"/>
<dbReference type="Proteomes" id="UP000827462">
    <property type="component" value="Segment"/>
</dbReference>
<accession>A0AAE7RZB3</accession>
<proteinExistence type="predicted"/>
<evidence type="ECO:0000313" key="2">
    <source>
        <dbReference type="Proteomes" id="UP000827462"/>
    </source>
</evidence>
<dbReference type="EMBL" id="MZ130492">
    <property type="protein sequence ID" value="QWM90708.1"/>
    <property type="molecule type" value="Genomic_DNA"/>
</dbReference>
<organism evidence="1 2">
    <name type="scientific">uncultured phage cr12_1</name>
    <dbReference type="NCBI Taxonomy" id="2986409"/>
    <lineage>
        <taxon>Viruses</taxon>
        <taxon>Duplodnaviria</taxon>
        <taxon>Heunggongvirae</taxon>
        <taxon>Uroviricota</taxon>
        <taxon>Caudoviricetes</taxon>
        <taxon>Crassvirales</taxon>
        <taxon>Suoliviridae</taxon>
        <taxon>Bearivirinae</taxon>
        <taxon>Afonbuvirus</taxon>
        <taxon>Afonbuvirus intestinihominis</taxon>
    </lineage>
</organism>
<dbReference type="GeneID" id="75687135"/>
<reference evidence="1 2" key="1">
    <citation type="submission" date="2021-04" db="EMBL/GenBank/DDBJ databases">
        <authorList>
            <person name="Shkoporov A.N."/>
            <person name="Stockdale S.R."/>
            <person name="Guerin E."/>
            <person name="Ross R.P."/>
            <person name="Hill C."/>
        </authorList>
    </citation>
    <scope>NUCLEOTIDE SEQUENCE [LARGE SCALE GENOMIC DNA]</scope>
    <source>
        <strain evidence="2">cr12_1</strain>
    </source>
</reference>